<evidence type="ECO:0000259" key="8">
    <source>
        <dbReference type="Pfam" id="PF00535"/>
    </source>
</evidence>
<gene>
    <name evidence="9" type="ORF">US54_C0030G0013</name>
</gene>
<evidence type="ECO:0000256" key="7">
    <source>
        <dbReference type="SAM" id="Phobius"/>
    </source>
</evidence>
<accession>A0A0G0KAL2</accession>
<organism evidence="9 10">
    <name type="scientific">Candidatus Roizmanbacteria bacterium GW2011_GWA2_37_7</name>
    <dbReference type="NCBI Taxonomy" id="1618481"/>
    <lineage>
        <taxon>Bacteria</taxon>
        <taxon>Candidatus Roizmaniibacteriota</taxon>
    </lineage>
</organism>
<dbReference type="GO" id="GO:0016757">
    <property type="term" value="F:glycosyltransferase activity"/>
    <property type="evidence" value="ECO:0007669"/>
    <property type="project" value="UniProtKB-KW"/>
</dbReference>
<dbReference type="InterPro" id="IPR050256">
    <property type="entry name" value="Glycosyltransferase_2"/>
</dbReference>
<feature type="domain" description="Glycosyltransferase 2-like" evidence="8">
    <location>
        <begin position="2"/>
        <end position="128"/>
    </location>
</feature>
<keyword evidence="4 7" id="KW-0812">Transmembrane</keyword>
<proteinExistence type="predicted"/>
<evidence type="ECO:0000256" key="1">
    <source>
        <dbReference type="ARBA" id="ARBA00004141"/>
    </source>
</evidence>
<evidence type="ECO:0000256" key="3">
    <source>
        <dbReference type="ARBA" id="ARBA00022679"/>
    </source>
</evidence>
<feature type="transmembrane region" description="Helical" evidence="7">
    <location>
        <begin position="192"/>
        <end position="213"/>
    </location>
</feature>
<dbReference type="PANTHER" id="PTHR48090">
    <property type="entry name" value="UNDECAPRENYL-PHOSPHATE 4-DEOXY-4-FORMAMIDO-L-ARABINOSE TRANSFERASE-RELATED"/>
    <property type="match status" value="1"/>
</dbReference>
<keyword evidence="5 7" id="KW-1133">Transmembrane helix</keyword>
<evidence type="ECO:0000313" key="9">
    <source>
        <dbReference type="EMBL" id="KKQ37606.1"/>
    </source>
</evidence>
<evidence type="ECO:0000256" key="2">
    <source>
        <dbReference type="ARBA" id="ARBA00022676"/>
    </source>
</evidence>
<keyword evidence="6 7" id="KW-0472">Membrane</keyword>
<dbReference type="AlphaFoldDB" id="A0A0G0KAL2"/>
<dbReference type="STRING" id="1618481.US54_C0030G0013"/>
<evidence type="ECO:0000256" key="6">
    <source>
        <dbReference type="ARBA" id="ARBA00023136"/>
    </source>
</evidence>
<dbReference type="PANTHER" id="PTHR48090:SF1">
    <property type="entry name" value="PROPHAGE BACTOPRENOL GLUCOSYL TRANSFERASE HOMOLOG"/>
    <property type="match status" value="1"/>
</dbReference>
<evidence type="ECO:0000256" key="5">
    <source>
        <dbReference type="ARBA" id="ARBA00022989"/>
    </source>
</evidence>
<dbReference type="InterPro" id="IPR029044">
    <property type="entry name" value="Nucleotide-diphossugar_trans"/>
</dbReference>
<dbReference type="Gene3D" id="3.90.550.10">
    <property type="entry name" value="Spore Coat Polysaccharide Biosynthesis Protein SpsA, Chain A"/>
    <property type="match status" value="1"/>
</dbReference>
<comment type="subcellular location">
    <subcellularLocation>
        <location evidence="1">Membrane</location>
        <topology evidence="1">Multi-pass membrane protein</topology>
    </subcellularLocation>
</comment>
<dbReference type="InterPro" id="IPR001173">
    <property type="entry name" value="Glyco_trans_2-like"/>
</dbReference>
<protein>
    <submittedName>
        <fullName evidence="9">Glycosyl transferase family 2</fullName>
    </submittedName>
</protein>
<evidence type="ECO:0000256" key="4">
    <source>
        <dbReference type="ARBA" id="ARBA00022692"/>
    </source>
</evidence>
<keyword evidence="3 9" id="KW-0808">Transferase</keyword>
<feature type="transmembrane region" description="Helical" evidence="7">
    <location>
        <begin position="219"/>
        <end position="239"/>
    </location>
</feature>
<comment type="caution">
    <text evidence="9">The sequence shown here is derived from an EMBL/GenBank/DDBJ whole genome shotgun (WGS) entry which is preliminary data.</text>
</comment>
<dbReference type="PATRIC" id="fig|1618481.3.peg.633"/>
<dbReference type="GO" id="GO:0005886">
    <property type="term" value="C:plasma membrane"/>
    <property type="evidence" value="ECO:0007669"/>
    <property type="project" value="TreeGrafter"/>
</dbReference>
<evidence type="ECO:0000313" key="10">
    <source>
        <dbReference type="Proteomes" id="UP000034471"/>
    </source>
</evidence>
<dbReference type="Pfam" id="PF00535">
    <property type="entry name" value="Glycos_transf_2"/>
    <property type="match status" value="1"/>
</dbReference>
<dbReference type="EMBL" id="LBTJ01000030">
    <property type="protein sequence ID" value="KKQ37606.1"/>
    <property type="molecule type" value="Genomic_DNA"/>
</dbReference>
<reference evidence="9 10" key="1">
    <citation type="journal article" date="2015" name="Nature">
        <title>rRNA introns, odd ribosomes, and small enigmatic genomes across a large radiation of phyla.</title>
        <authorList>
            <person name="Brown C.T."/>
            <person name="Hug L.A."/>
            <person name="Thomas B.C."/>
            <person name="Sharon I."/>
            <person name="Castelle C.J."/>
            <person name="Singh A."/>
            <person name="Wilkins M.J."/>
            <person name="Williams K.H."/>
            <person name="Banfield J.F."/>
        </authorList>
    </citation>
    <scope>NUCLEOTIDE SEQUENCE [LARGE SCALE GENOMIC DNA]</scope>
</reference>
<sequence>MFVNDGSKDGTDDVIRSVAEKNKNIKLVSFNRNFGHQIALSAGYSFTKGDAVISMDADLQDPPQIIPEMIDKWQKGAKIVYAKRKKRDVDGVFKKKTARLFYGCINMLSDIKIPENVGDFRLLDRTAVLYLTSLPEHAPFLRGLVAWGGYQEDYVYFDREERHSGETHYSFSKMLNFALDGITSFSVNPLRLATYMGFTAGTFGFIGIIYAVLGRFFLPNLWVTGWTGLFVGIMFIGGVQL</sequence>
<name>A0A0G0KAL2_9BACT</name>
<dbReference type="CDD" id="cd04187">
    <property type="entry name" value="DPM1_like_bac"/>
    <property type="match status" value="1"/>
</dbReference>
<keyword evidence="2" id="KW-0328">Glycosyltransferase</keyword>
<dbReference type="Proteomes" id="UP000034471">
    <property type="component" value="Unassembled WGS sequence"/>
</dbReference>
<dbReference type="SUPFAM" id="SSF53448">
    <property type="entry name" value="Nucleotide-diphospho-sugar transferases"/>
    <property type="match status" value="1"/>
</dbReference>